<name>W6QM91_PENRF</name>
<feature type="chain" id="PRO_5004880331" description="Secreted protein" evidence="1">
    <location>
        <begin position="18"/>
        <end position="258"/>
    </location>
</feature>
<protein>
    <recommendedName>
        <fullName evidence="4">Secreted protein</fullName>
    </recommendedName>
</protein>
<accession>W6QM91</accession>
<evidence type="ECO:0000313" key="2">
    <source>
        <dbReference type="EMBL" id="CDM37101.1"/>
    </source>
</evidence>
<reference evidence="2" key="1">
    <citation type="journal article" date="2014" name="Nat. Commun.">
        <title>Multiple recent horizontal transfers of a large genomic region in cheese making fungi.</title>
        <authorList>
            <person name="Cheeseman K."/>
            <person name="Ropars J."/>
            <person name="Renault P."/>
            <person name="Dupont J."/>
            <person name="Gouzy J."/>
            <person name="Branca A."/>
            <person name="Abraham A.L."/>
            <person name="Ceppi M."/>
            <person name="Conseiller E."/>
            <person name="Debuchy R."/>
            <person name="Malagnac F."/>
            <person name="Goarin A."/>
            <person name="Silar P."/>
            <person name="Lacoste S."/>
            <person name="Sallet E."/>
            <person name="Bensimon A."/>
            <person name="Giraud T."/>
            <person name="Brygoo Y."/>
        </authorList>
    </citation>
    <scope>NUCLEOTIDE SEQUENCE [LARGE SCALE GENOMIC DNA]</scope>
    <source>
        <strain evidence="2">FM164</strain>
    </source>
</reference>
<keyword evidence="3" id="KW-1185">Reference proteome</keyword>
<dbReference type="EMBL" id="HG792020">
    <property type="protein sequence ID" value="CDM37101.1"/>
    <property type="molecule type" value="Genomic_DNA"/>
</dbReference>
<dbReference type="Proteomes" id="UP000030686">
    <property type="component" value="Unassembled WGS sequence"/>
</dbReference>
<evidence type="ECO:0008006" key="4">
    <source>
        <dbReference type="Google" id="ProtNLM"/>
    </source>
</evidence>
<proteinExistence type="predicted"/>
<dbReference type="AlphaFoldDB" id="W6QM91"/>
<evidence type="ECO:0000256" key="1">
    <source>
        <dbReference type="SAM" id="SignalP"/>
    </source>
</evidence>
<feature type="signal peptide" evidence="1">
    <location>
        <begin position="1"/>
        <end position="17"/>
    </location>
</feature>
<keyword evidence="1" id="KW-0732">Signal</keyword>
<evidence type="ECO:0000313" key="3">
    <source>
        <dbReference type="Proteomes" id="UP000030686"/>
    </source>
</evidence>
<organism evidence="2 3">
    <name type="scientific">Penicillium roqueforti (strain FM164)</name>
    <dbReference type="NCBI Taxonomy" id="1365484"/>
    <lineage>
        <taxon>Eukaryota</taxon>
        <taxon>Fungi</taxon>
        <taxon>Dikarya</taxon>
        <taxon>Ascomycota</taxon>
        <taxon>Pezizomycotina</taxon>
        <taxon>Eurotiomycetes</taxon>
        <taxon>Eurotiomycetidae</taxon>
        <taxon>Eurotiales</taxon>
        <taxon>Aspergillaceae</taxon>
        <taxon>Penicillium</taxon>
    </lineage>
</organism>
<gene>
    <name evidence="2" type="ORF">PROQFM164_S06g000061</name>
</gene>
<sequence>MNFSSWLVGFFCLDVWALYTKPYSLLGCPGERSRVTHCAFCARQPSVETVGFPLFTAARCPNSLGCQSLPRIMRLSSNSAHEQPHICHQPSTQRHGITMTGGECRSIISPKSGRCSKPPNMRGRGLLVRWPWITVKNDRLFHISQISQISGRPIFLSLVAYSAGKDRAEIVISKQISSEQLSRLFIHESPPTPHGIYTFSFLPELSSPIWLFCTDVSSILSISQAHRTHDESSPALSNRIIIQNVRFRSLETNYRSCH</sequence>